<dbReference type="Proteomes" id="UP000754226">
    <property type="component" value="Unassembled WGS sequence"/>
</dbReference>
<evidence type="ECO:0000256" key="2">
    <source>
        <dbReference type="ARBA" id="ARBA00022475"/>
    </source>
</evidence>
<feature type="transmembrane region" description="Helical" evidence="6">
    <location>
        <begin position="58"/>
        <end position="78"/>
    </location>
</feature>
<reference evidence="7" key="1">
    <citation type="submission" date="2021-02" db="EMBL/GenBank/DDBJ databases">
        <title>Infant gut strain persistence is associated with maternal origin, phylogeny, and functional potential including surface adhesion and iron acquisition.</title>
        <authorList>
            <person name="Lou Y.C."/>
        </authorList>
    </citation>
    <scope>NUCLEOTIDE SEQUENCE</scope>
    <source>
        <strain evidence="7">L3_106_000M1_dasL3_106_000M1_concoct_15</strain>
    </source>
</reference>
<comment type="caution">
    <text evidence="7">The sequence shown here is derived from an EMBL/GenBank/DDBJ whole genome shotgun (WGS) entry which is preliminary data.</text>
</comment>
<feature type="transmembrane region" description="Helical" evidence="6">
    <location>
        <begin position="179"/>
        <end position="199"/>
    </location>
</feature>
<organism evidence="7 8">
    <name type="scientific">Acidaminococcus intestini</name>
    <dbReference type="NCBI Taxonomy" id="187327"/>
    <lineage>
        <taxon>Bacteria</taxon>
        <taxon>Bacillati</taxon>
        <taxon>Bacillota</taxon>
        <taxon>Negativicutes</taxon>
        <taxon>Acidaminococcales</taxon>
        <taxon>Acidaminococcaceae</taxon>
        <taxon>Acidaminococcus</taxon>
    </lineage>
</organism>
<evidence type="ECO:0000256" key="1">
    <source>
        <dbReference type="ARBA" id="ARBA00004651"/>
    </source>
</evidence>
<feature type="transmembrane region" description="Helical" evidence="6">
    <location>
        <begin position="265"/>
        <end position="282"/>
    </location>
</feature>
<accession>A0A943EIL9</accession>
<feature type="transmembrane region" description="Helical" evidence="6">
    <location>
        <begin position="12"/>
        <end position="29"/>
    </location>
</feature>
<evidence type="ECO:0000313" key="8">
    <source>
        <dbReference type="Proteomes" id="UP000754226"/>
    </source>
</evidence>
<dbReference type="EMBL" id="JAGZCZ010000001">
    <property type="protein sequence ID" value="MBS5518970.1"/>
    <property type="molecule type" value="Genomic_DNA"/>
</dbReference>
<evidence type="ECO:0000256" key="3">
    <source>
        <dbReference type="ARBA" id="ARBA00022692"/>
    </source>
</evidence>
<sequence>MIDLIIPTLSQGLLWSLLALGVYITFRVLDFADMTVEGSFPLGAAICVYFLTRDQHPLLALLAAGLVGGLAGIVTGLLHTKLRIPSLLAGILSMIALYSVNLRIMGKANVSLLGKETAFTYMENLGLDYVQSVFAIGLLATVVIGTLIYWFFGTEIGAAIRATGFNPQMIRAQGVDTNVMLLLGLFLSNALTAMAGAFIGMNNGFFDVGMGVGTIVIGLASVIIGEVLFGTRSFKNSLISVVLGSIVYRFVIAIVLQMGMPPNDLKLFTSVLVVIALALPMMRDKVQRRKVG</sequence>
<dbReference type="InterPro" id="IPR001851">
    <property type="entry name" value="ABC_transp_permease"/>
</dbReference>
<dbReference type="PANTHER" id="PTHR32196:SF69">
    <property type="entry name" value="BRANCHED-CHAIN AMINO ACID TRANSPORT SYSTEM, PERMEASE PROTEIN"/>
    <property type="match status" value="1"/>
</dbReference>
<protein>
    <submittedName>
        <fullName evidence="7">ABC transporter permease</fullName>
    </submittedName>
</protein>
<feature type="transmembrane region" description="Helical" evidence="6">
    <location>
        <begin position="205"/>
        <end position="229"/>
    </location>
</feature>
<feature type="transmembrane region" description="Helical" evidence="6">
    <location>
        <begin position="129"/>
        <end position="152"/>
    </location>
</feature>
<name>A0A943EIL9_9FIRM</name>
<dbReference type="PANTHER" id="PTHR32196">
    <property type="entry name" value="ABC TRANSPORTER PERMEASE PROTEIN YPHD-RELATED-RELATED"/>
    <property type="match status" value="1"/>
</dbReference>
<evidence type="ECO:0000256" key="5">
    <source>
        <dbReference type="ARBA" id="ARBA00023136"/>
    </source>
</evidence>
<evidence type="ECO:0000256" key="6">
    <source>
        <dbReference type="SAM" id="Phobius"/>
    </source>
</evidence>
<keyword evidence="2" id="KW-1003">Cell membrane</keyword>
<dbReference type="CDD" id="cd06574">
    <property type="entry name" value="TM_PBP1_branched-chain-AA_like"/>
    <property type="match status" value="1"/>
</dbReference>
<keyword evidence="5 6" id="KW-0472">Membrane</keyword>
<dbReference type="GO" id="GO:0022857">
    <property type="term" value="F:transmembrane transporter activity"/>
    <property type="evidence" value="ECO:0007669"/>
    <property type="project" value="InterPro"/>
</dbReference>
<evidence type="ECO:0000256" key="4">
    <source>
        <dbReference type="ARBA" id="ARBA00022989"/>
    </source>
</evidence>
<keyword evidence="4 6" id="KW-1133">Transmembrane helix</keyword>
<evidence type="ECO:0000313" key="7">
    <source>
        <dbReference type="EMBL" id="MBS5518970.1"/>
    </source>
</evidence>
<dbReference type="Pfam" id="PF02653">
    <property type="entry name" value="BPD_transp_2"/>
    <property type="match status" value="1"/>
</dbReference>
<feature type="transmembrane region" description="Helical" evidence="6">
    <location>
        <begin position="85"/>
        <end position="104"/>
    </location>
</feature>
<feature type="transmembrane region" description="Helical" evidence="6">
    <location>
        <begin position="241"/>
        <end position="259"/>
    </location>
</feature>
<comment type="subcellular location">
    <subcellularLocation>
        <location evidence="1">Cell membrane</location>
        <topology evidence="1">Multi-pass membrane protein</topology>
    </subcellularLocation>
</comment>
<gene>
    <name evidence="7" type="ORF">KHX13_01290</name>
</gene>
<keyword evidence="3 6" id="KW-0812">Transmembrane</keyword>
<dbReference type="AlphaFoldDB" id="A0A943EIL9"/>
<proteinExistence type="predicted"/>
<dbReference type="GO" id="GO:0005886">
    <property type="term" value="C:plasma membrane"/>
    <property type="evidence" value="ECO:0007669"/>
    <property type="project" value="UniProtKB-SubCell"/>
</dbReference>